<evidence type="ECO:0008006" key="4">
    <source>
        <dbReference type="Google" id="ProtNLM"/>
    </source>
</evidence>
<keyword evidence="1" id="KW-1133">Transmembrane helix</keyword>
<dbReference type="EMBL" id="UATM01000032">
    <property type="protein sequence ID" value="SPY47900.1"/>
    <property type="molecule type" value="Genomic_DNA"/>
</dbReference>
<proteinExistence type="predicted"/>
<evidence type="ECO:0000313" key="2">
    <source>
        <dbReference type="EMBL" id="SPY47900.1"/>
    </source>
</evidence>
<protein>
    <recommendedName>
        <fullName evidence="4">DUF5673 domain-containing protein</fullName>
    </recommendedName>
</protein>
<dbReference type="Proteomes" id="UP000250070">
    <property type="component" value="Unassembled WGS sequence"/>
</dbReference>
<sequence>MKFFILILFLINIFYNFSLKRKNIVFVKLEKKFLFIIGLFGLLVLFMTYRFSSRSTLDFLLALSSIVLLFSIISSPGIRADGLNIFMWSTTIIKFAPFDKIESIKIDSFYDDKVILSLHTFSNLHKFTFDSKYKNEIENLIENFL</sequence>
<accession>A0A2X1XXP9</accession>
<feature type="transmembrane region" description="Helical" evidence="1">
    <location>
        <begin position="32"/>
        <end position="52"/>
    </location>
</feature>
<feature type="transmembrane region" description="Helical" evidence="1">
    <location>
        <begin position="59"/>
        <end position="78"/>
    </location>
</feature>
<keyword evidence="1" id="KW-0472">Membrane</keyword>
<organism evidence="2 3">
    <name type="scientific">Peptoniphilus harei</name>
    <dbReference type="NCBI Taxonomy" id="54005"/>
    <lineage>
        <taxon>Bacteria</taxon>
        <taxon>Bacillati</taxon>
        <taxon>Bacillota</taxon>
        <taxon>Tissierellia</taxon>
        <taxon>Tissierellales</taxon>
        <taxon>Peptoniphilaceae</taxon>
        <taxon>Peptoniphilus</taxon>
    </lineage>
</organism>
<reference evidence="2 3" key="1">
    <citation type="submission" date="2018-06" db="EMBL/GenBank/DDBJ databases">
        <authorList>
            <consortium name="Pathogen Informatics"/>
            <person name="Doyle S."/>
        </authorList>
    </citation>
    <scope>NUCLEOTIDE SEQUENCE [LARGE SCALE GENOMIC DNA]</scope>
    <source>
        <strain evidence="2 3">NCTC13076</strain>
    </source>
</reference>
<evidence type="ECO:0000256" key="1">
    <source>
        <dbReference type="SAM" id="Phobius"/>
    </source>
</evidence>
<keyword evidence="1" id="KW-0812">Transmembrane</keyword>
<name>A0A2X1XXP9_9FIRM</name>
<evidence type="ECO:0000313" key="3">
    <source>
        <dbReference type="Proteomes" id="UP000250070"/>
    </source>
</evidence>
<dbReference type="AlphaFoldDB" id="A0A2X1XXP9"/>
<gene>
    <name evidence="2" type="ORF">NCTC13076_01201</name>
</gene>